<evidence type="ECO:0000313" key="1">
    <source>
        <dbReference type="EMBL" id="MFD2840393.1"/>
    </source>
</evidence>
<accession>A0ABW5XET9</accession>
<keyword evidence="2" id="KW-1185">Reference proteome</keyword>
<name>A0ABW5XET9_9MICO</name>
<proteinExistence type="predicted"/>
<gene>
    <name evidence="1" type="ORF">ACFSYH_07380</name>
</gene>
<dbReference type="Proteomes" id="UP001597391">
    <property type="component" value="Unassembled WGS sequence"/>
</dbReference>
<protein>
    <submittedName>
        <fullName evidence="1">Uncharacterized protein</fullName>
    </submittedName>
</protein>
<sequence>MSGPYKSITSLNIISDLFEQVVEEIQVAILESEVWESENAETYREMLCELSRQISGLSHAVRGQSQSLEQLFSAIPA</sequence>
<reference evidence="2" key="1">
    <citation type="journal article" date="2019" name="Int. J. Syst. Evol. Microbiol.">
        <title>The Global Catalogue of Microorganisms (GCM) 10K type strain sequencing project: providing services to taxonomists for standard genome sequencing and annotation.</title>
        <authorList>
            <consortium name="The Broad Institute Genomics Platform"/>
            <consortium name="The Broad Institute Genome Sequencing Center for Infectious Disease"/>
            <person name="Wu L."/>
            <person name="Ma J."/>
        </authorList>
    </citation>
    <scope>NUCLEOTIDE SEQUENCE [LARGE SCALE GENOMIC DNA]</scope>
    <source>
        <strain evidence="2">KCTC 33576</strain>
    </source>
</reference>
<organism evidence="1 2">
    <name type="scientific">Populibacterium corticicola</name>
    <dbReference type="NCBI Taxonomy" id="1812826"/>
    <lineage>
        <taxon>Bacteria</taxon>
        <taxon>Bacillati</taxon>
        <taxon>Actinomycetota</taxon>
        <taxon>Actinomycetes</taxon>
        <taxon>Micrococcales</taxon>
        <taxon>Jonesiaceae</taxon>
        <taxon>Populibacterium</taxon>
    </lineage>
</organism>
<comment type="caution">
    <text evidence="1">The sequence shown here is derived from an EMBL/GenBank/DDBJ whole genome shotgun (WGS) entry which is preliminary data.</text>
</comment>
<dbReference type="RefSeq" id="WP_377466226.1">
    <property type="nucleotide sequence ID" value="NZ_JBHUOP010000003.1"/>
</dbReference>
<evidence type="ECO:0000313" key="2">
    <source>
        <dbReference type="Proteomes" id="UP001597391"/>
    </source>
</evidence>
<dbReference type="EMBL" id="JBHUOP010000003">
    <property type="protein sequence ID" value="MFD2840393.1"/>
    <property type="molecule type" value="Genomic_DNA"/>
</dbReference>